<dbReference type="AlphaFoldDB" id="A0A5B0NEG9"/>
<gene>
    <name evidence="1" type="ORF">PGT21_017293</name>
</gene>
<sequence>MERPTVGSTSVNHRLPMQTFAQQRMSVVTPRVQPKDGWANCNEWALLQQPLSNCSRNPTLGSKLRERLAPTYVGSTSTDHKK</sequence>
<evidence type="ECO:0000313" key="2">
    <source>
        <dbReference type="Proteomes" id="UP000324748"/>
    </source>
</evidence>
<accession>A0A5B0NEG9</accession>
<name>A0A5B0NEG9_PUCGR</name>
<keyword evidence="2" id="KW-1185">Reference proteome</keyword>
<comment type="caution">
    <text evidence="1">The sequence shown here is derived from an EMBL/GenBank/DDBJ whole genome shotgun (WGS) entry which is preliminary data.</text>
</comment>
<protein>
    <submittedName>
        <fullName evidence="1">Uncharacterized protein</fullName>
    </submittedName>
</protein>
<reference evidence="1 2" key="1">
    <citation type="submission" date="2019-05" db="EMBL/GenBank/DDBJ databases">
        <title>Emergence of the Ug99 lineage of the wheat stem rust pathogen through somatic hybridization.</title>
        <authorList>
            <person name="Li F."/>
            <person name="Upadhyaya N.M."/>
            <person name="Sperschneider J."/>
            <person name="Matny O."/>
            <person name="Nguyen-Phuc H."/>
            <person name="Mago R."/>
            <person name="Raley C."/>
            <person name="Miller M.E."/>
            <person name="Silverstein K.A.T."/>
            <person name="Henningsen E."/>
            <person name="Hirsch C.D."/>
            <person name="Visser B."/>
            <person name="Pretorius Z.A."/>
            <person name="Steffenson B.J."/>
            <person name="Schwessinger B."/>
            <person name="Dodds P.N."/>
            <person name="Figueroa M."/>
        </authorList>
    </citation>
    <scope>NUCLEOTIDE SEQUENCE [LARGE SCALE GENOMIC DNA]</scope>
    <source>
        <strain evidence="1">21-0</strain>
    </source>
</reference>
<dbReference type="EMBL" id="VSWC01000105">
    <property type="protein sequence ID" value="KAA1086954.1"/>
    <property type="molecule type" value="Genomic_DNA"/>
</dbReference>
<organism evidence="1 2">
    <name type="scientific">Puccinia graminis f. sp. tritici</name>
    <dbReference type="NCBI Taxonomy" id="56615"/>
    <lineage>
        <taxon>Eukaryota</taxon>
        <taxon>Fungi</taxon>
        <taxon>Dikarya</taxon>
        <taxon>Basidiomycota</taxon>
        <taxon>Pucciniomycotina</taxon>
        <taxon>Pucciniomycetes</taxon>
        <taxon>Pucciniales</taxon>
        <taxon>Pucciniaceae</taxon>
        <taxon>Puccinia</taxon>
    </lineage>
</organism>
<proteinExistence type="predicted"/>
<evidence type="ECO:0000313" key="1">
    <source>
        <dbReference type="EMBL" id="KAA1086954.1"/>
    </source>
</evidence>
<dbReference type="Proteomes" id="UP000324748">
    <property type="component" value="Unassembled WGS sequence"/>
</dbReference>